<dbReference type="PROSITE" id="PS50043">
    <property type="entry name" value="HTH_LUXR_2"/>
    <property type="match status" value="1"/>
</dbReference>
<dbReference type="SUPFAM" id="SSF52540">
    <property type="entry name" value="P-loop containing nucleoside triphosphate hydrolases"/>
    <property type="match status" value="1"/>
</dbReference>
<dbReference type="PRINTS" id="PR00038">
    <property type="entry name" value="HTHLUXR"/>
</dbReference>
<dbReference type="Proteomes" id="UP000295818">
    <property type="component" value="Unassembled WGS sequence"/>
</dbReference>
<dbReference type="PANTHER" id="PTHR16305">
    <property type="entry name" value="TESTICULAR SOLUBLE ADENYLYL CYCLASE"/>
    <property type="match status" value="1"/>
</dbReference>
<evidence type="ECO:0000259" key="3">
    <source>
        <dbReference type="PROSITE" id="PS50043"/>
    </source>
</evidence>
<dbReference type="CDD" id="cd06170">
    <property type="entry name" value="LuxR_C_like"/>
    <property type="match status" value="1"/>
</dbReference>
<dbReference type="EMBL" id="SLWM01000005">
    <property type="protein sequence ID" value="TCO24398.1"/>
    <property type="molecule type" value="Genomic_DNA"/>
</dbReference>
<comment type="caution">
    <text evidence="4">The sequence shown here is derived from an EMBL/GenBank/DDBJ whole genome shotgun (WGS) entry which is preliminary data.</text>
</comment>
<dbReference type="SMART" id="SM00421">
    <property type="entry name" value="HTH_LUXR"/>
    <property type="match status" value="1"/>
</dbReference>
<dbReference type="InterPro" id="IPR036388">
    <property type="entry name" value="WH-like_DNA-bd_sf"/>
</dbReference>
<evidence type="ECO:0000256" key="1">
    <source>
        <dbReference type="ARBA" id="ARBA00022741"/>
    </source>
</evidence>
<dbReference type="InterPro" id="IPR041664">
    <property type="entry name" value="AAA_16"/>
</dbReference>
<protein>
    <submittedName>
        <fullName evidence="4">ATPase</fullName>
    </submittedName>
</protein>
<keyword evidence="1" id="KW-0547">Nucleotide-binding</keyword>
<dbReference type="Gene3D" id="1.10.10.10">
    <property type="entry name" value="Winged helix-like DNA-binding domain superfamily/Winged helix DNA-binding domain"/>
    <property type="match status" value="1"/>
</dbReference>
<name>A0ABY2BQ48_9ACTN</name>
<dbReference type="InterPro" id="IPR000792">
    <property type="entry name" value="Tscrpt_reg_LuxR_C"/>
</dbReference>
<evidence type="ECO:0000313" key="4">
    <source>
        <dbReference type="EMBL" id="TCO24398.1"/>
    </source>
</evidence>
<dbReference type="InterPro" id="IPR016032">
    <property type="entry name" value="Sig_transdc_resp-reg_C-effctor"/>
</dbReference>
<keyword evidence="2" id="KW-0067">ATP-binding</keyword>
<dbReference type="InterPro" id="IPR027417">
    <property type="entry name" value="P-loop_NTPase"/>
</dbReference>
<organism evidence="4 5">
    <name type="scientific">Kribbella orskensis</name>
    <dbReference type="NCBI Taxonomy" id="2512216"/>
    <lineage>
        <taxon>Bacteria</taxon>
        <taxon>Bacillati</taxon>
        <taxon>Actinomycetota</taxon>
        <taxon>Actinomycetes</taxon>
        <taxon>Propionibacteriales</taxon>
        <taxon>Kribbellaceae</taxon>
        <taxon>Kribbella</taxon>
    </lineage>
</organism>
<dbReference type="SUPFAM" id="SSF46894">
    <property type="entry name" value="C-terminal effector domain of the bipartite response regulators"/>
    <property type="match status" value="1"/>
</dbReference>
<reference evidence="4 5" key="1">
    <citation type="journal article" date="2015" name="Stand. Genomic Sci.">
        <title>Genomic Encyclopedia of Bacterial and Archaeal Type Strains, Phase III: the genomes of soil and plant-associated and newly described type strains.</title>
        <authorList>
            <person name="Whitman W.B."/>
            <person name="Woyke T."/>
            <person name="Klenk H.P."/>
            <person name="Zhou Y."/>
            <person name="Lilburn T.G."/>
            <person name="Beck B.J."/>
            <person name="De Vos P."/>
            <person name="Vandamme P."/>
            <person name="Eisen J.A."/>
            <person name="Garrity G."/>
            <person name="Hugenholtz P."/>
            <person name="Kyrpides N.C."/>
        </authorList>
    </citation>
    <scope>NUCLEOTIDE SEQUENCE [LARGE SCALE GENOMIC DNA]</scope>
    <source>
        <strain evidence="4 5">VKM Ac-2538</strain>
    </source>
</reference>
<feature type="domain" description="HTH luxR-type" evidence="3">
    <location>
        <begin position="862"/>
        <end position="927"/>
    </location>
</feature>
<dbReference type="PANTHER" id="PTHR16305:SF35">
    <property type="entry name" value="TRANSCRIPTIONAL ACTIVATOR DOMAIN"/>
    <property type="match status" value="1"/>
</dbReference>
<gene>
    <name evidence="4" type="ORF">EV644_105432</name>
</gene>
<dbReference type="RefSeq" id="WP_132189309.1">
    <property type="nucleotide sequence ID" value="NZ_SLWM01000005.1"/>
</dbReference>
<evidence type="ECO:0000256" key="2">
    <source>
        <dbReference type="ARBA" id="ARBA00022840"/>
    </source>
</evidence>
<accession>A0ABY2BQ48</accession>
<sequence>MMTLVNEVSAAAYGLFGREDAVRVMSDVLDRGGSAVASGEPGAGKSSLLKVVDQLAQRRGRRVLSVTPTQFDRGLPFAGLAELIGQCPEGADQDLPGPQRRALAVALQRAEPEGREVDALAVPLAVRGLLTRLCESEPVVLIIDDLQWLDQSTVGSLSFALRRISVEPDRLSVLIGTRPDPGAGTDLIRCLPEPRHEFSLPPLDDWAIGQLLRKRLGSRWTPPMSAGVARASGGNPFLALEIARAMQADVSSWRGSAQDGHDPVLPVPPGLADLLRERVARLPQDSREVLLLVSAAGRLTVTQLQGIVAEARLWPAIEAARDADVALVGAGSVVAFTHPLLASAIYDAAAPDERRRTHRVLAEKLEDPVERARHRSKSITAPDEAVAGELERAAEISRSRGAQQLAGELQEGAALATPSTLDTADSFRRWLRAVDTYVDAGDALSARAALDKGSALAAVAEQRAQVLARRARLADDLRGARSLAEQAFRLAPPGEDRAGILQMLSEQHRMEGDGSLALRLTQLAITEARAAERPDIQLIALYQRQSIEWLWGVGRPEQTLRDMERLVDSSSIEFSPAEWAGARAFYAAWNDETAEPVVRDAIVRAIEAGRYGDLSSLYIWLILVLIRASKVRDAEAALDEADRFGAWTERGLQENMARILIKEYAGDLDGAREVAERAAARSRTSGLRYWLGGFLAQLGFIEISARNWHAALEPLRELAEIFASTKLVDLEQLLWPVDLADAALQVGALQDVETAISLLRRQGAAGRPEAAVAADRCQALLSAARGDVDKALTELRKIVDQPGGECPFEAARSRLALGQVYRRAGHKRLADEALSAAAGAFEQLGIPRWAERARDEAGRVGLYPTTAMLTATERRVAELVGSGHSNQEAAAELFLSVKTVEANLTRIYRKLSVRSRTELANSLNKLDSTTNHDL</sequence>
<dbReference type="Pfam" id="PF13191">
    <property type="entry name" value="AAA_16"/>
    <property type="match status" value="1"/>
</dbReference>
<keyword evidence="5" id="KW-1185">Reference proteome</keyword>
<evidence type="ECO:0000313" key="5">
    <source>
        <dbReference type="Proteomes" id="UP000295818"/>
    </source>
</evidence>
<dbReference type="Pfam" id="PF00196">
    <property type="entry name" value="GerE"/>
    <property type="match status" value="1"/>
</dbReference>
<proteinExistence type="predicted"/>